<evidence type="ECO:0000313" key="3">
    <source>
        <dbReference type="Proteomes" id="UP000762676"/>
    </source>
</evidence>
<keyword evidence="3" id="KW-1185">Reference proteome</keyword>
<organism evidence="2 3">
    <name type="scientific">Elysia marginata</name>
    <dbReference type="NCBI Taxonomy" id="1093978"/>
    <lineage>
        <taxon>Eukaryota</taxon>
        <taxon>Metazoa</taxon>
        <taxon>Spiralia</taxon>
        <taxon>Lophotrochozoa</taxon>
        <taxon>Mollusca</taxon>
        <taxon>Gastropoda</taxon>
        <taxon>Heterobranchia</taxon>
        <taxon>Euthyneura</taxon>
        <taxon>Panpulmonata</taxon>
        <taxon>Sacoglossa</taxon>
        <taxon>Placobranchoidea</taxon>
        <taxon>Plakobranchidae</taxon>
        <taxon>Elysia</taxon>
    </lineage>
</organism>
<accession>A0AAV4IAT8</accession>
<evidence type="ECO:0000313" key="2">
    <source>
        <dbReference type="EMBL" id="GFS07155.1"/>
    </source>
</evidence>
<gene>
    <name evidence="2" type="ORF">ElyMa_001242700</name>
</gene>
<comment type="caution">
    <text evidence="2">The sequence shown here is derived from an EMBL/GenBank/DDBJ whole genome shotgun (WGS) entry which is preliminary data.</text>
</comment>
<feature type="compositionally biased region" description="Acidic residues" evidence="1">
    <location>
        <begin position="81"/>
        <end position="104"/>
    </location>
</feature>
<sequence length="111" mass="12292">MKGCTCYDNGVGTQIVQTDNKGTSCNCYRSNARIKLEDGSRAFCIALDYVGVEQPRPVTGFLDRMNDDDLDANIDVVFIDGDDDDDFDDDADDEDDDSEDDVDSGDVFLRL</sequence>
<dbReference type="Proteomes" id="UP000762676">
    <property type="component" value="Unassembled WGS sequence"/>
</dbReference>
<dbReference type="AlphaFoldDB" id="A0AAV4IAT8"/>
<proteinExistence type="predicted"/>
<reference evidence="2 3" key="1">
    <citation type="journal article" date="2021" name="Elife">
        <title>Chloroplast acquisition without the gene transfer in kleptoplastic sea slugs, Plakobranchus ocellatus.</title>
        <authorList>
            <person name="Maeda T."/>
            <person name="Takahashi S."/>
            <person name="Yoshida T."/>
            <person name="Shimamura S."/>
            <person name="Takaki Y."/>
            <person name="Nagai Y."/>
            <person name="Toyoda A."/>
            <person name="Suzuki Y."/>
            <person name="Arimoto A."/>
            <person name="Ishii H."/>
            <person name="Satoh N."/>
            <person name="Nishiyama T."/>
            <person name="Hasebe M."/>
            <person name="Maruyama T."/>
            <person name="Minagawa J."/>
            <person name="Obokata J."/>
            <person name="Shigenobu S."/>
        </authorList>
    </citation>
    <scope>NUCLEOTIDE SEQUENCE [LARGE SCALE GENOMIC DNA]</scope>
</reference>
<protein>
    <submittedName>
        <fullName evidence="2">Uncharacterized protein</fullName>
    </submittedName>
</protein>
<dbReference type="EMBL" id="BMAT01002452">
    <property type="protein sequence ID" value="GFS07155.1"/>
    <property type="molecule type" value="Genomic_DNA"/>
</dbReference>
<evidence type="ECO:0000256" key="1">
    <source>
        <dbReference type="SAM" id="MobiDB-lite"/>
    </source>
</evidence>
<feature type="region of interest" description="Disordered" evidence="1">
    <location>
        <begin position="81"/>
        <end position="105"/>
    </location>
</feature>
<name>A0AAV4IAT8_9GAST</name>